<protein>
    <submittedName>
        <fullName evidence="1">Uncharacterized protein</fullName>
    </submittedName>
</protein>
<accession>A0ABT0GLC0</accession>
<organism evidence="1 2">
    <name type="scientific">Pseudomarimonas salicorniae</name>
    <dbReference type="NCBI Taxonomy" id="2933270"/>
    <lineage>
        <taxon>Bacteria</taxon>
        <taxon>Pseudomonadati</taxon>
        <taxon>Pseudomonadota</taxon>
        <taxon>Gammaproteobacteria</taxon>
        <taxon>Lysobacterales</taxon>
        <taxon>Lysobacteraceae</taxon>
        <taxon>Pseudomarimonas</taxon>
    </lineage>
</organism>
<proteinExistence type="predicted"/>
<name>A0ABT0GLC0_9GAMM</name>
<evidence type="ECO:0000313" key="1">
    <source>
        <dbReference type="EMBL" id="MCK7595341.1"/>
    </source>
</evidence>
<dbReference type="Proteomes" id="UP001431449">
    <property type="component" value="Unassembled WGS sequence"/>
</dbReference>
<reference evidence="1" key="1">
    <citation type="submission" date="2022-04" db="EMBL/GenBank/DDBJ databases">
        <title>Lysobacter sp. CAU 1642 isolated from sea sand.</title>
        <authorList>
            <person name="Kim W."/>
        </authorList>
    </citation>
    <scope>NUCLEOTIDE SEQUENCE</scope>
    <source>
        <strain evidence="1">CAU 1642</strain>
    </source>
</reference>
<dbReference type="EMBL" id="JALNMH010000016">
    <property type="protein sequence ID" value="MCK7595341.1"/>
    <property type="molecule type" value="Genomic_DNA"/>
</dbReference>
<sequence>MWRWLKRILLLLLALVLLWLAISLSGLLPRLSAEQAGELSDLRLPPQDAVGERNALELIWSLSYEVPPAQRAEVMREDAAALDAWQPEDGDMPTSVAAERYPRREPADAPKLPACDLDCLEAVRADPEAWRAAVAARTSRLEALTSLSEYDHQRLPYRLTLASPIPPYQETGSLQVAAAALRYVEGDAAGALQSLCQGTADWRALRGRSDSMIGEMINLAWLRRGIQLFADIRAELPVDFPLPSSCEHAFAPPRPEERMSCDVFRTEFQALEHTLERGPSGMLGPEGSLVETITEWSMNREASLALIVGSYRDACENLPRPVKAWSEAPTDLVCPLTHLVFNPVGCYVARISGPSYRDYLRRERDLEGHLRLLSLADQLARQPDPGEALTNHPEWLSNFEQPVRLEQDTLILDLLQPRPYGPASLRIPLPGSRFAPGGASEP</sequence>
<evidence type="ECO:0000313" key="2">
    <source>
        <dbReference type="Proteomes" id="UP001431449"/>
    </source>
</evidence>
<dbReference type="RefSeq" id="WP_248211215.1">
    <property type="nucleotide sequence ID" value="NZ_JALNMH010000016.1"/>
</dbReference>
<gene>
    <name evidence="1" type="ORF">M0G41_16905</name>
</gene>
<keyword evidence="2" id="KW-1185">Reference proteome</keyword>
<comment type="caution">
    <text evidence="1">The sequence shown here is derived from an EMBL/GenBank/DDBJ whole genome shotgun (WGS) entry which is preliminary data.</text>
</comment>